<reference evidence="1" key="2">
    <citation type="journal article" date="2015" name="Data Brief">
        <title>Shoot transcriptome of the giant reed, Arundo donax.</title>
        <authorList>
            <person name="Barrero R.A."/>
            <person name="Guerrero F.D."/>
            <person name="Moolhuijzen P."/>
            <person name="Goolsby J.A."/>
            <person name="Tidwell J."/>
            <person name="Bellgard S.E."/>
            <person name="Bellgard M.I."/>
        </authorList>
    </citation>
    <scope>NUCLEOTIDE SEQUENCE</scope>
    <source>
        <tissue evidence="1">Shoot tissue taken approximately 20 cm above the soil surface</tissue>
    </source>
</reference>
<dbReference type="EMBL" id="GBRH01169171">
    <property type="protein sequence ID" value="JAE28725.1"/>
    <property type="molecule type" value="Transcribed_RNA"/>
</dbReference>
<accession>A0A0A9GUP5</accession>
<sequence length="61" mass="6670">MILLSCFPVCRGARSFLHLSTFSHMLLSLSSQTSSRTSKNLLPATAEPSNLCNLSKFTIPL</sequence>
<dbReference type="AlphaFoldDB" id="A0A0A9GUP5"/>
<name>A0A0A9GUP5_ARUDO</name>
<reference evidence="1" key="1">
    <citation type="submission" date="2014-09" db="EMBL/GenBank/DDBJ databases">
        <authorList>
            <person name="Magalhaes I.L.F."/>
            <person name="Oliveira U."/>
            <person name="Santos F.R."/>
            <person name="Vidigal T.H.D.A."/>
            <person name="Brescovit A.D."/>
            <person name="Santos A.J."/>
        </authorList>
    </citation>
    <scope>NUCLEOTIDE SEQUENCE</scope>
    <source>
        <tissue evidence="1">Shoot tissue taken approximately 20 cm above the soil surface</tissue>
    </source>
</reference>
<protein>
    <submittedName>
        <fullName evidence="1">Uncharacterized protein</fullName>
    </submittedName>
</protein>
<organism evidence="1">
    <name type="scientific">Arundo donax</name>
    <name type="common">Giant reed</name>
    <name type="synonym">Donax arundinaceus</name>
    <dbReference type="NCBI Taxonomy" id="35708"/>
    <lineage>
        <taxon>Eukaryota</taxon>
        <taxon>Viridiplantae</taxon>
        <taxon>Streptophyta</taxon>
        <taxon>Embryophyta</taxon>
        <taxon>Tracheophyta</taxon>
        <taxon>Spermatophyta</taxon>
        <taxon>Magnoliopsida</taxon>
        <taxon>Liliopsida</taxon>
        <taxon>Poales</taxon>
        <taxon>Poaceae</taxon>
        <taxon>PACMAD clade</taxon>
        <taxon>Arundinoideae</taxon>
        <taxon>Arundineae</taxon>
        <taxon>Arundo</taxon>
    </lineage>
</organism>
<evidence type="ECO:0000313" key="1">
    <source>
        <dbReference type="EMBL" id="JAE28725.1"/>
    </source>
</evidence>
<proteinExistence type="predicted"/>